<keyword evidence="1" id="KW-0812">Transmembrane</keyword>
<evidence type="ECO:0000313" key="2">
    <source>
        <dbReference type="EMBL" id="JAH93516.1"/>
    </source>
</evidence>
<name>A0A0E9WTB8_ANGAN</name>
<protein>
    <submittedName>
        <fullName evidence="2">Uncharacterized protein</fullName>
    </submittedName>
</protein>
<reference evidence="2" key="2">
    <citation type="journal article" date="2015" name="Fish Shellfish Immunol.">
        <title>Early steps in the European eel (Anguilla anguilla)-Vibrio vulnificus interaction in the gills: Role of the RtxA13 toxin.</title>
        <authorList>
            <person name="Callol A."/>
            <person name="Pajuelo D."/>
            <person name="Ebbesson L."/>
            <person name="Teles M."/>
            <person name="MacKenzie S."/>
            <person name="Amaro C."/>
        </authorList>
    </citation>
    <scope>NUCLEOTIDE SEQUENCE</scope>
</reference>
<accession>A0A0E9WTB8</accession>
<dbReference type="AlphaFoldDB" id="A0A0E9WTB8"/>
<dbReference type="EMBL" id="GBXM01015061">
    <property type="protein sequence ID" value="JAH93516.1"/>
    <property type="molecule type" value="Transcribed_RNA"/>
</dbReference>
<evidence type="ECO:0000256" key="1">
    <source>
        <dbReference type="SAM" id="Phobius"/>
    </source>
</evidence>
<sequence length="60" mass="7098">MMGRFRVPLNFMHQSFQLFILVIYFVLGLLFMKVLFSLKRIVFGGMSGVYQWGRKQAAYD</sequence>
<feature type="transmembrane region" description="Helical" evidence="1">
    <location>
        <begin position="16"/>
        <end position="36"/>
    </location>
</feature>
<keyword evidence="1" id="KW-1133">Transmembrane helix</keyword>
<organism evidence="2">
    <name type="scientific">Anguilla anguilla</name>
    <name type="common">European freshwater eel</name>
    <name type="synonym">Muraena anguilla</name>
    <dbReference type="NCBI Taxonomy" id="7936"/>
    <lineage>
        <taxon>Eukaryota</taxon>
        <taxon>Metazoa</taxon>
        <taxon>Chordata</taxon>
        <taxon>Craniata</taxon>
        <taxon>Vertebrata</taxon>
        <taxon>Euteleostomi</taxon>
        <taxon>Actinopterygii</taxon>
        <taxon>Neopterygii</taxon>
        <taxon>Teleostei</taxon>
        <taxon>Anguilliformes</taxon>
        <taxon>Anguillidae</taxon>
        <taxon>Anguilla</taxon>
    </lineage>
</organism>
<reference evidence="2" key="1">
    <citation type="submission" date="2014-11" db="EMBL/GenBank/DDBJ databases">
        <authorList>
            <person name="Amaro Gonzalez C."/>
        </authorList>
    </citation>
    <scope>NUCLEOTIDE SEQUENCE</scope>
</reference>
<proteinExistence type="predicted"/>
<keyword evidence="1" id="KW-0472">Membrane</keyword>